<name>F8JSR8_STREN</name>
<keyword evidence="3 7" id="KW-0479">Metal-binding</keyword>
<dbReference type="PROSITE" id="PS00086">
    <property type="entry name" value="CYTOCHROME_P450"/>
    <property type="match status" value="1"/>
</dbReference>
<dbReference type="Gene3D" id="1.10.630.10">
    <property type="entry name" value="Cytochrome P450"/>
    <property type="match status" value="1"/>
</dbReference>
<dbReference type="PRINTS" id="PR00359">
    <property type="entry name" value="BP450"/>
</dbReference>
<dbReference type="GO" id="GO:0005506">
    <property type="term" value="F:iron ion binding"/>
    <property type="evidence" value="ECO:0007669"/>
    <property type="project" value="InterPro"/>
</dbReference>
<evidence type="ECO:0000313" key="9">
    <source>
        <dbReference type="Proteomes" id="UP000007842"/>
    </source>
</evidence>
<keyword evidence="2 7" id="KW-0349">Heme</keyword>
<dbReference type="PATRIC" id="fig|1003195.11.peg.7018"/>
<dbReference type="AlphaFoldDB" id="F8JSR8"/>
<dbReference type="FunFam" id="1.10.630.10:FF:000018">
    <property type="entry name" value="Cytochrome P450 monooxygenase"/>
    <property type="match status" value="1"/>
</dbReference>
<dbReference type="PANTHER" id="PTHR46696:SF1">
    <property type="entry name" value="CYTOCHROME P450 YJIB-RELATED"/>
    <property type="match status" value="1"/>
</dbReference>
<dbReference type="HOGENOM" id="CLU_033716_1_1_11"/>
<dbReference type="eggNOG" id="COG2124">
    <property type="taxonomic scope" value="Bacteria"/>
</dbReference>
<dbReference type="EMBL" id="CP003219">
    <property type="protein sequence ID" value="AEW97974.1"/>
    <property type="molecule type" value="Genomic_DNA"/>
</dbReference>
<comment type="similarity">
    <text evidence="1 7">Belongs to the cytochrome P450 family.</text>
</comment>
<dbReference type="GO" id="GO:0020037">
    <property type="term" value="F:heme binding"/>
    <property type="evidence" value="ECO:0007669"/>
    <property type="project" value="InterPro"/>
</dbReference>
<dbReference type="PANTHER" id="PTHR46696">
    <property type="entry name" value="P450, PUTATIVE (EUROFUNG)-RELATED"/>
    <property type="match status" value="1"/>
</dbReference>
<protein>
    <submittedName>
        <fullName evidence="8">Cytochrome P450-SU2</fullName>
    </submittedName>
</protein>
<keyword evidence="4 7" id="KW-0560">Oxidoreductase</keyword>
<dbReference type="PRINTS" id="PR00385">
    <property type="entry name" value="P450"/>
</dbReference>
<accession>F8JSR8</accession>
<evidence type="ECO:0000256" key="1">
    <source>
        <dbReference type="ARBA" id="ARBA00010617"/>
    </source>
</evidence>
<dbReference type="STRING" id="1003195.SCATT_56030"/>
<dbReference type="InterPro" id="IPR001128">
    <property type="entry name" value="Cyt_P450"/>
</dbReference>
<keyword evidence="5 7" id="KW-0408">Iron</keyword>
<keyword evidence="9" id="KW-1185">Reference proteome</keyword>
<dbReference type="InterPro" id="IPR036396">
    <property type="entry name" value="Cyt_P450_sf"/>
</dbReference>
<dbReference type="GO" id="GO:0004497">
    <property type="term" value="F:monooxygenase activity"/>
    <property type="evidence" value="ECO:0007669"/>
    <property type="project" value="UniProtKB-KW"/>
</dbReference>
<dbReference type="GO" id="GO:0016705">
    <property type="term" value="F:oxidoreductase activity, acting on paired donors, with incorporation or reduction of molecular oxygen"/>
    <property type="evidence" value="ECO:0007669"/>
    <property type="project" value="InterPro"/>
</dbReference>
<accession>G8X1A6</accession>
<evidence type="ECO:0000256" key="6">
    <source>
        <dbReference type="ARBA" id="ARBA00023033"/>
    </source>
</evidence>
<evidence type="ECO:0000313" key="8">
    <source>
        <dbReference type="EMBL" id="AEW97974.1"/>
    </source>
</evidence>
<dbReference type="Proteomes" id="UP000007842">
    <property type="component" value="Chromosome"/>
</dbReference>
<dbReference type="SUPFAM" id="SSF48264">
    <property type="entry name" value="Cytochrome P450"/>
    <property type="match status" value="1"/>
</dbReference>
<sequence>MTLSHQPLPDLQLPAPRGACPFAPPPAYRQAPIARGTLWDGSTPWIVTRYQDVRAVLADPRFSSDPHRPGYPFPTPGYRALMRDNPALLGMDSGGYERLQRLVPGYFRGAAMEALRPRVQRIADELLEEMAAGGTRADLVTALALPLPSRVICLVLGVPYEDHAFFHRRACLLVDHHGDPEEIQRAAVELLGYLERLAATLRRAPDGSVVGRLAAQGELSTREIAGLAQLLLLAGYETTTNMIALSVLALLRNPEQLARLRGRPGLVPGAVDELLRYLTVIQAGVARAATEEVTVAGQLIRPGEGVLCMVSAANRDAEVFAEPDALEVTRPARRHLAFGYGVRRCLGHRLARIELEVALATLWRRLPGLRLAVPFEEIVFRPEVIIYGVAALPVAW</sequence>
<keyword evidence="6 7" id="KW-0503">Monooxygenase</keyword>
<evidence type="ECO:0000256" key="4">
    <source>
        <dbReference type="ARBA" id="ARBA00023002"/>
    </source>
</evidence>
<dbReference type="CDD" id="cd11030">
    <property type="entry name" value="CYP105-like"/>
    <property type="match status" value="1"/>
</dbReference>
<evidence type="ECO:0000256" key="2">
    <source>
        <dbReference type="ARBA" id="ARBA00022617"/>
    </source>
</evidence>
<proteinExistence type="inferred from homology"/>
<dbReference type="Pfam" id="PF00067">
    <property type="entry name" value="p450"/>
    <property type="match status" value="1"/>
</dbReference>
<dbReference type="KEGG" id="scy:SCATT_56030"/>
<organism evidence="8 9">
    <name type="scientific">Streptantibioticus cattleyicolor (strain ATCC 35852 / DSM 46488 / JCM 4925 / NBRC 14057 / NRRL 8057)</name>
    <name type="common">Streptomyces cattleya</name>
    <dbReference type="NCBI Taxonomy" id="1003195"/>
    <lineage>
        <taxon>Bacteria</taxon>
        <taxon>Bacillati</taxon>
        <taxon>Actinomycetota</taxon>
        <taxon>Actinomycetes</taxon>
        <taxon>Kitasatosporales</taxon>
        <taxon>Streptomycetaceae</taxon>
        <taxon>Streptantibioticus</taxon>
    </lineage>
</organism>
<dbReference type="InterPro" id="IPR002397">
    <property type="entry name" value="Cyt_P450_B"/>
</dbReference>
<gene>
    <name evidence="8" type="ordered locus">SCATT_56030</name>
</gene>
<dbReference type="InterPro" id="IPR017972">
    <property type="entry name" value="Cyt_P450_CS"/>
</dbReference>
<evidence type="ECO:0000256" key="7">
    <source>
        <dbReference type="RuleBase" id="RU000461"/>
    </source>
</evidence>
<dbReference type="KEGG" id="sct:SCAT_5604"/>
<dbReference type="OrthoDB" id="3664945at2"/>
<reference evidence="9" key="1">
    <citation type="submission" date="2011-12" db="EMBL/GenBank/DDBJ databases">
        <title>Complete genome sequence of Streptomyces cattleya strain DSM 46488.</title>
        <authorList>
            <person name="Ou H.-Y."/>
            <person name="Li P."/>
            <person name="Zhao C."/>
            <person name="O'Hagan D."/>
            <person name="Deng Z."/>
        </authorList>
    </citation>
    <scope>NUCLEOTIDE SEQUENCE [LARGE SCALE GENOMIC DNA]</scope>
    <source>
        <strain evidence="9">ATCC 35852 / DSM 46488 / JCM 4925 / NBRC 14057 / NRRL 8057</strain>
    </source>
</reference>
<evidence type="ECO:0000256" key="5">
    <source>
        <dbReference type="ARBA" id="ARBA00023004"/>
    </source>
</evidence>
<dbReference type="RefSeq" id="WP_014146306.1">
    <property type="nucleotide sequence ID" value="NC_016111.1"/>
</dbReference>
<evidence type="ECO:0000256" key="3">
    <source>
        <dbReference type="ARBA" id="ARBA00022723"/>
    </source>
</evidence>